<accession>A0A8B6HJL5</accession>
<organism evidence="1 2">
    <name type="scientific">Mytilus galloprovincialis</name>
    <name type="common">Mediterranean mussel</name>
    <dbReference type="NCBI Taxonomy" id="29158"/>
    <lineage>
        <taxon>Eukaryota</taxon>
        <taxon>Metazoa</taxon>
        <taxon>Spiralia</taxon>
        <taxon>Lophotrochozoa</taxon>
        <taxon>Mollusca</taxon>
        <taxon>Bivalvia</taxon>
        <taxon>Autobranchia</taxon>
        <taxon>Pteriomorphia</taxon>
        <taxon>Mytilida</taxon>
        <taxon>Mytiloidea</taxon>
        <taxon>Mytilidae</taxon>
        <taxon>Mytilinae</taxon>
        <taxon>Mytilus</taxon>
    </lineage>
</organism>
<sequence length="185" mass="19838">MSDQVKKLTKEGACGGNEELVGLAEEIKTNDTRYSQKHHPAVKRQLAKKAGAVQQADHVQQADAVQQAGVVQHAGAGQQADAVQQAAAPQQADAVQQAAAPQQAGAVQQAAAAQQAGVQLADIDHRQNAIIVNVDDGEEEAIPPPPKKKTSDLAREAYMHYSESIERSKKLEEKLDRCMDKFLSD</sequence>
<evidence type="ECO:0000313" key="1">
    <source>
        <dbReference type="EMBL" id="VDI80371.1"/>
    </source>
</evidence>
<proteinExistence type="predicted"/>
<keyword evidence="2" id="KW-1185">Reference proteome</keyword>
<reference evidence="1" key="1">
    <citation type="submission" date="2018-11" db="EMBL/GenBank/DDBJ databases">
        <authorList>
            <person name="Alioto T."/>
            <person name="Alioto T."/>
        </authorList>
    </citation>
    <scope>NUCLEOTIDE SEQUENCE</scope>
</reference>
<name>A0A8B6HJL5_MYTGA</name>
<dbReference type="EMBL" id="UYJE01010166">
    <property type="protein sequence ID" value="VDI80371.1"/>
    <property type="molecule type" value="Genomic_DNA"/>
</dbReference>
<comment type="caution">
    <text evidence="1">The sequence shown here is derived from an EMBL/GenBank/DDBJ whole genome shotgun (WGS) entry which is preliminary data.</text>
</comment>
<dbReference type="OrthoDB" id="10480451at2759"/>
<evidence type="ECO:0000313" key="2">
    <source>
        <dbReference type="Proteomes" id="UP000596742"/>
    </source>
</evidence>
<dbReference type="AlphaFoldDB" id="A0A8B6HJL5"/>
<gene>
    <name evidence="1" type="ORF">MGAL_10B056911</name>
</gene>
<protein>
    <submittedName>
        <fullName evidence="1">Uncharacterized protein</fullName>
    </submittedName>
</protein>
<dbReference type="Proteomes" id="UP000596742">
    <property type="component" value="Unassembled WGS sequence"/>
</dbReference>